<evidence type="ECO:0000256" key="3">
    <source>
        <dbReference type="ARBA" id="ARBA00023163"/>
    </source>
</evidence>
<dbReference type="GO" id="GO:0003677">
    <property type="term" value="F:DNA binding"/>
    <property type="evidence" value="ECO:0007669"/>
    <property type="project" value="UniProtKB-KW"/>
</dbReference>
<evidence type="ECO:0000313" key="5">
    <source>
        <dbReference type="EMBL" id="MCZ3622502.1"/>
    </source>
</evidence>
<protein>
    <submittedName>
        <fullName evidence="6">MarR family transcriptional regulator</fullName>
    </submittedName>
</protein>
<name>A0AAW5WYL5_9LACO</name>
<dbReference type="GO" id="GO:0003700">
    <property type="term" value="F:DNA-binding transcription factor activity"/>
    <property type="evidence" value="ECO:0007669"/>
    <property type="project" value="InterPro"/>
</dbReference>
<dbReference type="InterPro" id="IPR036388">
    <property type="entry name" value="WH-like_DNA-bd_sf"/>
</dbReference>
<keyword evidence="1" id="KW-0805">Transcription regulation</keyword>
<dbReference type="AlphaFoldDB" id="A0AAW5WYL5"/>
<dbReference type="InterPro" id="IPR036390">
    <property type="entry name" value="WH_DNA-bd_sf"/>
</dbReference>
<evidence type="ECO:0000313" key="8">
    <source>
        <dbReference type="Proteomes" id="UP001211566"/>
    </source>
</evidence>
<dbReference type="PROSITE" id="PS50995">
    <property type="entry name" value="HTH_MARR_2"/>
    <property type="match status" value="1"/>
</dbReference>
<dbReference type="PRINTS" id="PR00598">
    <property type="entry name" value="HTHMARR"/>
</dbReference>
<dbReference type="PANTHER" id="PTHR42756">
    <property type="entry name" value="TRANSCRIPTIONAL REGULATOR, MARR"/>
    <property type="match status" value="1"/>
</dbReference>
<dbReference type="SMART" id="SM00347">
    <property type="entry name" value="HTH_MARR"/>
    <property type="match status" value="1"/>
</dbReference>
<comment type="caution">
    <text evidence="6">The sequence shown here is derived from an EMBL/GenBank/DDBJ whole genome shotgun (WGS) entry which is preliminary data.</text>
</comment>
<dbReference type="Proteomes" id="UP001211420">
    <property type="component" value="Unassembled WGS sequence"/>
</dbReference>
<feature type="domain" description="HTH marR-type" evidence="4">
    <location>
        <begin position="3"/>
        <end position="137"/>
    </location>
</feature>
<sequence>MEIPDLGILIKKVDIALTKEMNNFASQYDLTGVQMSIIDFLGRKQNNQATQQEIEREFNIQRSTTTIILQRMERRKLVFRSTDKSDRRKRYVKLQAKAIELFPIVNEYIAKHQKRLIEQFSVEELKTAVKVLNKIRENVNE</sequence>
<gene>
    <name evidence="5" type="ORF">L2772_06400</name>
    <name evidence="6" type="ORF">L2Z99_06095</name>
</gene>
<evidence type="ECO:0000313" key="7">
    <source>
        <dbReference type="Proteomes" id="UP001211420"/>
    </source>
</evidence>
<proteinExistence type="predicted"/>
<evidence type="ECO:0000256" key="1">
    <source>
        <dbReference type="ARBA" id="ARBA00023015"/>
    </source>
</evidence>
<evidence type="ECO:0000313" key="6">
    <source>
        <dbReference type="EMBL" id="MCZ9678656.1"/>
    </source>
</evidence>
<dbReference type="SUPFAM" id="SSF46785">
    <property type="entry name" value="Winged helix' DNA-binding domain"/>
    <property type="match status" value="1"/>
</dbReference>
<reference evidence="5 7" key="2">
    <citation type="submission" date="2022-01" db="EMBL/GenBank/DDBJ databases">
        <title>VMRC isolate genome collection.</title>
        <authorList>
            <person name="France M."/>
            <person name="Rutt L."/>
            <person name="Humphrys M."/>
            <person name="Ravel J."/>
        </authorList>
    </citation>
    <scope>NUCLEOTIDE SEQUENCE [LARGE SCALE GENOMIC DNA]</scope>
    <source>
        <strain evidence="5 7">C0172B4</strain>
    </source>
</reference>
<evidence type="ECO:0000259" key="4">
    <source>
        <dbReference type="PROSITE" id="PS50995"/>
    </source>
</evidence>
<keyword evidence="3" id="KW-0804">Transcription</keyword>
<keyword evidence="7" id="KW-1185">Reference proteome</keyword>
<dbReference type="EMBL" id="JAKHPW010000007">
    <property type="protein sequence ID" value="MCZ3622502.1"/>
    <property type="molecule type" value="Genomic_DNA"/>
</dbReference>
<dbReference type="EMBL" id="JAKHEY010000008">
    <property type="protein sequence ID" value="MCZ9678656.1"/>
    <property type="molecule type" value="Genomic_DNA"/>
</dbReference>
<accession>A0AAW5WYL5</accession>
<reference evidence="6" key="1">
    <citation type="submission" date="2022-01" db="EMBL/GenBank/DDBJ databases">
        <title>STING isolate genome collection.</title>
        <authorList>
            <person name="France M."/>
            <person name="Rutt L."/>
            <person name="Humphrys M."/>
            <person name="Ravel J."/>
        </authorList>
    </citation>
    <scope>NUCLEOTIDE SEQUENCE</scope>
    <source>
        <strain evidence="6">C0081E5</strain>
    </source>
</reference>
<dbReference type="Gene3D" id="1.10.10.10">
    <property type="entry name" value="Winged helix-like DNA-binding domain superfamily/Winged helix DNA-binding domain"/>
    <property type="match status" value="1"/>
</dbReference>
<evidence type="ECO:0000256" key="2">
    <source>
        <dbReference type="ARBA" id="ARBA00023125"/>
    </source>
</evidence>
<dbReference type="PANTHER" id="PTHR42756:SF1">
    <property type="entry name" value="TRANSCRIPTIONAL REPRESSOR OF EMRAB OPERON"/>
    <property type="match status" value="1"/>
</dbReference>
<organism evidence="6 8">
    <name type="scientific">Lactobacillus mulieris</name>
    <dbReference type="NCBI Taxonomy" id="2508708"/>
    <lineage>
        <taxon>Bacteria</taxon>
        <taxon>Bacillati</taxon>
        <taxon>Bacillota</taxon>
        <taxon>Bacilli</taxon>
        <taxon>Lactobacillales</taxon>
        <taxon>Lactobacillaceae</taxon>
        <taxon>Lactobacillus</taxon>
    </lineage>
</organism>
<dbReference type="RefSeq" id="WP_167802246.1">
    <property type="nucleotide sequence ID" value="NZ_JAKEYK010000010.1"/>
</dbReference>
<keyword evidence="2" id="KW-0238">DNA-binding</keyword>
<dbReference type="Proteomes" id="UP001211566">
    <property type="component" value="Unassembled WGS sequence"/>
</dbReference>
<dbReference type="InterPro" id="IPR000835">
    <property type="entry name" value="HTH_MarR-typ"/>
</dbReference>
<dbReference type="Pfam" id="PF12802">
    <property type="entry name" value="MarR_2"/>
    <property type="match status" value="1"/>
</dbReference>